<feature type="compositionally biased region" description="Polar residues" evidence="11">
    <location>
        <begin position="1370"/>
        <end position="1394"/>
    </location>
</feature>
<dbReference type="PANTHER" id="PTHR12157:SF21">
    <property type="entry name" value="RAB3 INTERACTING MOLECULE, ISOFORM F"/>
    <property type="match status" value="1"/>
</dbReference>
<dbReference type="Pfam" id="PF00595">
    <property type="entry name" value="PDZ"/>
    <property type="match status" value="1"/>
</dbReference>
<dbReference type="InterPro" id="IPR010911">
    <property type="entry name" value="Rab_BD"/>
</dbReference>
<dbReference type="FunFam" id="2.30.42.10:FF:000003">
    <property type="entry name" value="Regulating synaptic membrane exocytosis protein 1, putative"/>
    <property type="match status" value="1"/>
</dbReference>
<dbReference type="Proteomes" id="UP001347796">
    <property type="component" value="Unassembled WGS sequence"/>
</dbReference>
<dbReference type="CDD" id="cd04028">
    <property type="entry name" value="C2B_RIM1alpha"/>
    <property type="match status" value="1"/>
</dbReference>
<dbReference type="InterPro" id="IPR001478">
    <property type="entry name" value="PDZ"/>
</dbReference>
<evidence type="ECO:0000256" key="9">
    <source>
        <dbReference type="PROSITE-ProRule" id="PRU00091"/>
    </source>
</evidence>
<keyword evidence="6" id="KW-0862">Zinc</keyword>
<feature type="compositionally biased region" description="Low complexity" evidence="11">
    <location>
        <begin position="1183"/>
        <end position="1200"/>
    </location>
</feature>
<keyword evidence="7" id="KW-0770">Synapse</keyword>
<dbReference type="SMART" id="SM00239">
    <property type="entry name" value="C2"/>
    <property type="match status" value="2"/>
</dbReference>
<feature type="compositionally biased region" description="Polar residues" evidence="11">
    <location>
        <begin position="1652"/>
        <end position="1667"/>
    </location>
</feature>
<dbReference type="InterPro" id="IPR039032">
    <property type="entry name" value="Rim-like"/>
</dbReference>
<dbReference type="PROSITE" id="PS50916">
    <property type="entry name" value="RABBD"/>
    <property type="match status" value="1"/>
</dbReference>
<protein>
    <recommendedName>
        <fullName evidence="18">Regulating synaptic membrane exocytosis protein 2</fullName>
    </recommendedName>
</protein>
<dbReference type="FunFam" id="3.30.40.10:FF:000044">
    <property type="entry name" value="Regulating synaptic membrane exocytosis protein 2"/>
    <property type="match status" value="1"/>
</dbReference>
<evidence type="ECO:0000256" key="5">
    <source>
        <dbReference type="ARBA" id="ARBA00022782"/>
    </source>
</evidence>
<dbReference type="GO" id="GO:0048788">
    <property type="term" value="C:cytoskeleton of presynaptic active zone"/>
    <property type="evidence" value="ECO:0007669"/>
    <property type="project" value="TreeGrafter"/>
</dbReference>
<evidence type="ECO:0000256" key="11">
    <source>
        <dbReference type="SAM" id="MobiDB-lite"/>
    </source>
</evidence>
<dbReference type="PROSITE" id="PS50004">
    <property type="entry name" value="C2"/>
    <property type="match status" value="2"/>
</dbReference>
<feature type="compositionally biased region" description="Basic and acidic residues" evidence="11">
    <location>
        <begin position="1024"/>
        <end position="1036"/>
    </location>
</feature>
<evidence type="ECO:0000256" key="8">
    <source>
        <dbReference type="ARBA" id="ARBA00034103"/>
    </source>
</evidence>
<feature type="compositionally biased region" description="Basic and acidic residues" evidence="11">
    <location>
        <begin position="398"/>
        <end position="491"/>
    </location>
</feature>
<dbReference type="CDD" id="cd04031">
    <property type="entry name" value="C2A_RIM1alpha"/>
    <property type="match status" value="1"/>
</dbReference>
<feature type="compositionally biased region" description="Basic and acidic residues" evidence="11">
    <location>
        <begin position="1352"/>
        <end position="1369"/>
    </location>
</feature>
<dbReference type="SUPFAM" id="SSF49562">
    <property type="entry name" value="C2 domain (Calcium/lipid-binding domain, CaLB)"/>
    <property type="match status" value="2"/>
</dbReference>
<feature type="compositionally biased region" description="Low complexity" evidence="11">
    <location>
        <begin position="378"/>
        <end position="396"/>
    </location>
</feature>
<feature type="compositionally biased region" description="Basic and acidic residues" evidence="11">
    <location>
        <begin position="177"/>
        <end position="206"/>
    </location>
</feature>
<evidence type="ECO:0000259" key="15">
    <source>
        <dbReference type="PROSITE" id="PS50916"/>
    </source>
</evidence>
<feature type="region of interest" description="Disordered" evidence="11">
    <location>
        <begin position="1071"/>
        <end position="1480"/>
    </location>
</feature>
<sequence length="1673" mass="188427">MSTSSRRPSLPPMPDLNHLTEDERLVIEGVLARQREEEEKEQDMIRQMKDEFENYQQSVLKLNEETIKNVPEDIGAVCQVCHKTKFADGVGHSCHYCQIKSCARCGGRMPVKNANMKGDTIVWSCNLCRKKQEILAKTGAWYHGGMAKPVALDILSDGASGTGSETTSTKTDVSPPNEKKPKILEKQQDSSQGSEKENIEKHDKSFVRTGSMQGKELKRQFSMTDAVTNKSTENKDGTSIIEKEKLREHGQIPERGRGKERAPARQRHHSESRLSETDKKFHAQEWQHTEGGRDRHGVSRSRDQSADVLTSSQPKHPEDRKHERDRDRDRVKHEMSDHRDSRDPSDRKMDPTREGRHREGRDRDGKERDREGRERSNHGSTHSSHSSHSTHSSHPTHGPHDRREERPEDLDRRRDRDATKDRKKEPGPDRYRQSPINGRREHSTSRDRTAEMQELRDNTQNRESREYIRDPSHDPHAGETQGDEVRVERRGSNRHHRDRAGKDQRRSPSRERGRYKESDVSDFKDSPIPRHRILIDHASDTPTASEDSREFYDKRHLDPSSAKNNRKKLESMLRNDSLSSDPSDCVRPPPPKPHKHRRGKKQRQQSLSSSEDEIRSTPECSSCEELDLESESVSEKGDIYTDDQSGRLNSSKSSDSRPKLQYDTGRGTSFEESSSCISEPHNIKDSGIDTGFSSSCYSLNEELHKHPVTWQPSADGQKWIGHMILKKTVLEGGRQRSDSSAILGTALGLKVIGGKMSESGKLGAFITKVKKGSIADTVGHLRQGDEVVEWNGRSLQGATFEEVYDIILESKQEPQVELIVHRSTKTGEVPPGIQSTFTDHARDYALRDALPAQNQHRNRHSLTVTTTGSRSRTRSRPHSPLITGRLQVKLWYDSRSFQLIVSVISALELTLTDNGKFRNPYCKLYFLPDRSEKSKRRTKTIANTIEPTWNQTFIYCPVKEVDLRDRLLEITVWDYDRIGASEFLGEVLIDLTSANLNDEPYWYQLSHHDDASIPLPANSPRTKTSKDPYDLRKDHLSPPISARGLSDSDVSEIDYDDSIGVISGTGHIAREGNSVSSIPSSCSPTNTNDVYVEDRHRSSRREHEESPVSRRRSGTVVGREELPARRRHASVSDSLEPQEKTVTKSGRPVPRDGTRLRSRSPTHHRVPEVASRSLSPPELRSTIASSGRGIGGLSSRSAGGTPTSTPSPKKRQLPAIPLEAQMASRDRVTQDLEERARIMKMKMKMGRGGSGISQSDSESYYRSHDTSDYLDRQLRAKSRERSERSLEKAMERRERERSYDRSRDVERGHHHRSRRNKEFSPDVSDDVASDVSETSDMSEVSKVSTISVRSTQSERPRRKLSEFTSKMESRTTIPRSRNVVKSTSNDQGLDQNDGSVSDSAISSSITEGRKRRPSLSNKVANFVGLKRRSSSANQLAEKGKKKSSFQRSEEVGPVDLRGGMSKQASKDSTDGSMGSVSSDSSSVLWLPTGMRLGSEGQFGDFIEGLGPSQLVGRQVLGAACLGEIQLGLYDRKGHLEVEVIRARGLLSKPGARVLPAPYVKVYLIEGKNCIEKQKTTIARRTLDPLYQQQLVFNESYHGKILQVTVWGDYGRMDKKVFMGVSQILLEDLDLSNIVIGWYKLFTTSSLVGHHSSTTGLAQSARGSSTSLDKYGRS</sequence>
<feature type="region of interest" description="Disordered" evidence="11">
    <location>
        <begin position="1652"/>
        <end position="1673"/>
    </location>
</feature>
<dbReference type="Gene3D" id="2.60.40.150">
    <property type="entry name" value="C2 domain"/>
    <property type="match status" value="2"/>
</dbReference>
<evidence type="ECO:0000313" key="16">
    <source>
        <dbReference type="EMBL" id="KAK6167618.1"/>
    </source>
</evidence>
<feature type="compositionally biased region" description="Low complexity" evidence="11">
    <location>
        <begin position="1395"/>
        <end position="1404"/>
    </location>
</feature>
<evidence type="ECO:0000256" key="6">
    <source>
        <dbReference type="ARBA" id="ARBA00022833"/>
    </source>
</evidence>
<dbReference type="Pfam" id="PF00168">
    <property type="entry name" value="C2"/>
    <property type="match status" value="2"/>
</dbReference>
<dbReference type="InterPro" id="IPR017455">
    <property type="entry name" value="Znf_FYVE-rel"/>
</dbReference>
<feature type="compositionally biased region" description="Polar residues" evidence="11">
    <location>
        <begin position="642"/>
        <end position="653"/>
    </location>
</feature>
<feature type="compositionally biased region" description="Low complexity" evidence="11">
    <location>
        <begin position="158"/>
        <end position="171"/>
    </location>
</feature>
<gene>
    <name evidence="16" type="ORF">SNE40_021600</name>
</gene>
<keyword evidence="4 9" id="KW-0863">Zinc-finger</keyword>
<reference evidence="16 17" key="1">
    <citation type="submission" date="2024-01" db="EMBL/GenBank/DDBJ databases">
        <title>The genome of the rayed Mediterranean limpet Patella caerulea (Linnaeus, 1758).</title>
        <authorList>
            <person name="Anh-Thu Weber A."/>
            <person name="Halstead-Nussloch G."/>
        </authorList>
    </citation>
    <scope>NUCLEOTIDE SEQUENCE [LARGE SCALE GENOMIC DNA]</scope>
    <source>
        <strain evidence="16">AATW-2023a</strain>
        <tissue evidence="16">Whole specimen</tissue>
    </source>
</reference>
<dbReference type="FunFam" id="2.60.40.150:FF:000001">
    <property type="entry name" value="Regulating synaptic membrane exocytosis 3, isoform CRA_a"/>
    <property type="match status" value="1"/>
</dbReference>
<keyword evidence="3" id="KW-0677">Repeat</keyword>
<feature type="compositionally biased region" description="Polar residues" evidence="11">
    <location>
        <begin position="666"/>
        <end position="677"/>
    </location>
</feature>
<dbReference type="SUPFAM" id="SSF57903">
    <property type="entry name" value="FYVE/PHD zinc finger"/>
    <property type="match status" value="1"/>
</dbReference>
<evidence type="ECO:0000256" key="2">
    <source>
        <dbReference type="ARBA" id="ARBA00022723"/>
    </source>
</evidence>
<dbReference type="PROSITE" id="PS50178">
    <property type="entry name" value="ZF_FYVE"/>
    <property type="match status" value="1"/>
</dbReference>
<feature type="compositionally biased region" description="Basic and acidic residues" evidence="11">
    <location>
        <begin position="1092"/>
        <end position="1108"/>
    </location>
</feature>
<dbReference type="GO" id="GO:0042391">
    <property type="term" value="P:regulation of membrane potential"/>
    <property type="evidence" value="ECO:0007669"/>
    <property type="project" value="TreeGrafter"/>
</dbReference>
<proteinExistence type="predicted"/>
<feature type="compositionally biased region" description="Low complexity" evidence="11">
    <location>
        <begin position="1470"/>
        <end position="1480"/>
    </location>
</feature>
<feature type="coiled-coil region" evidence="10">
    <location>
        <begin position="31"/>
        <end position="65"/>
    </location>
</feature>
<evidence type="ECO:0000256" key="7">
    <source>
        <dbReference type="ARBA" id="ARBA00023018"/>
    </source>
</evidence>
<feature type="compositionally biased region" description="Basic and acidic residues" evidence="11">
    <location>
        <begin position="1224"/>
        <end position="1237"/>
    </location>
</feature>
<dbReference type="EMBL" id="JAZGQO010000018">
    <property type="protein sequence ID" value="KAK6167618.1"/>
    <property type="molecule type" value="Genomic_DNA"/>
</dbReference>
<dbReference type="Gene3D" id="2.30.42.10">
    <property type="match status" value="1"/>
</dbReference>
<dbReference type="GO" id="GO:0048167">
    <property type="term" value="P:regulation of synaptic plasticity"/>
    <property type="evidence" value="ECO:0007669"/>
    <property type="project" value="TreeGrafter"/>
</dbReference>
<dbReference type="GO" id="GO:0030154">
    <property type="term" value="P:cell differentiation"/>
    <property type="evidence" value="ECO:0007669"/>
    <property type="project" value="UniProtKB-KW"/>
</dbReference>
<dbReference type="GO" id="GO:0008270">
    <property type="term" value="F:zinc ion binding"/>
    <property type="evidence" value="ECO:0007669"/>
    <property type="project" value="UniProtKB-KW"/>
</dbReference>
<evidence type="ECO:0000256" key="1">
    <source>
        <dbReference type="ARBA" id="ARBA00022553"/>
    </source>
</evidence>
<feature type="compositionally biased region" description="Basic and acidic residues" evidence="11">
    <location>
        <begin position="1259"/>
        <end position="1307"/>
    </location>
</feature>
<dbReference type="PROSITE" id="PS50106">
    <property type="entry name" value="PDZ"/>
    <property type="match status" value="1"/>
</dbReference>
<keyword evidence="17" id="KW-1185">Reference proteome</keyword>
<comment type="caution">
    <text evidence="16">The sequence shown here is derived from an EMBL/GenBank/DDBJ whole genome shotgun (WGS) entry which is preliminary data.</text>
</comment>
<keyword evidence="1" id="KW-0597">Phosphoprotein</keyword>
<dbReference type="GO" id="GO:0031267">
    <property type="term" value="F:small GTPase binding"/>
    <property type="evidence" value="ECO:0007669"/>
    <property type="project" value="InterPro"/>
</dbReference>
<feature type="compositionally biased region" description="Basic and acidic residues" evidence="11">
    <location>
        <begin position="232"/>
        <end position="305"/>
    </location>
</feature>
<accession>A0AAN8G4F3</accession>
<dbReference type="SUPFAM" id="SSF50156">
    <property type="entry name" value="PDZ domain-like"/>
    <property type="match status" value="1"/>
</dbReference>
<dbReference type="PANTHER" id="PTHR12157">
    <property type="entry name" value="REGULATING SYNAPTIC MEMBRANE EXOCYTOSIS PROTEIN"/>
    <property type="match status" value="1"/>
</dbReference>
<keyword evidence="2" id="KW-0479">Metal-binding</keyword>
<feature type="region of interest" description="Disordered" evidence="11">
    <location>
        <begin position="855"/>
        <end position="878"/>
    </location>
</feature>
<dbReference type="GO" id="GO:0006886">
    <property type="term" value="P:intracellular protein transport"/>
    <property type="evidence" value="ECO:0007669"/>
    <property type="project" value="InterPro"/>
</dbReference>
<feature type="compositionally biased region" description="Low complexity" evidence="11">
    <location>
        <begin position="861"/>
        <end position="870"/>
    </location>
</feature>
<evidence type="ECO:0000313" key="17">
    <source>
        <dbReference type="Proteomes" id="UP001347796"/>
    </source>
</evidence>
<dbReference type="GO" id="GO:0044325">
    <property type="term" value="F:transmembrane transporter binding"/>
    <property type="evidence" value="ECO:0007669"/>
    <property type="project" value="TreeGrafter"/>
</dbReference>
<feature type="region of interest" description="Disordered" evidence="11">
    <location>
        <begin position="158"/>
        <end position="684"/>
    </location>
</feature>
<feature type="domain" description="FYVE-type" evidence="14">
    <location>
        <begin position="78"/>
        <end position="133"/>
    </location>
</feature>
<evidence type="ECO:0000256" key="3">
    <source>
        <dbReference type="ARBA" id="ARBA00022737"/>
    </source>
</evidence>
<feature type="region of interest" description="Disordered" evidence="11">
    <location>
        <begin position="1013"/>
        <end position="1049"/>
    </location>
</feature>
<feature type="compositionally biased region" description="Low complexity" evidence="11">
    <location>
        <begin position="1074"/>
        <end position="1083"/>
    </location>
</feature>
<evidence type="ECO:0000259" key="13">
    <source>
        <dbReference type="PROSITE" id="PS50106"/>
    </source>
</evidence>
<dbReference type="GO" id="GO:0050806">
    <property type="term" value="P:positive regulation of synaptic transmission"/>
    <property type="evidence" value="ECO:0007669"/>
    <property type="project" value="TreeGrafter"/>
</dbReference>
<dbReference type="InterPro" id="IPR036034">
    <property type="entry name" value="PDZ_sf"/>
</dbReference>
<feature type="compositionally biased region" description="Basic and acidic residues" evidence="11">
    <location>
        <begin position="546"/>
        <end position="558"/>
    </location>
</feature>
<dbReference type="InterPro" id="IPR035892">
    <property type="entry name" value="C2_domain_sf"/>
</dbReference>
<evidence type="ECO:0008006" key="18">
    <source>
        <dbReference type="Google" id="ProtNLM"/>
    </source>
</evidence>
<name>A0AAN8G4F3_PATCE</name>
<dbReference type="Gene3D" id="3.30.40.10">
    <property type="entry name" value="Zinc/RING finger domain, C3HC4 (zinc finger)"/>
    <property type="match status" value="1"/>
</dbReference>
<evidence type="ECO:0000256" key="4">
    <source>
        <dbReference type="ARBA" id="ARBA00022771"/>
    </source>
</evidence>
<dbReference type="InterPro" id="IPR054386">
    <property type="entry name" value="RIM_Znf"/>
</dbReference>
<evidence type="ECO:0000259" key="14">
    <source>
        <dbReference type="PROSITE" id="PS50178"/>
    </source>
</evidence>
<dbReference type="InterPro" id="IPR011011">
    <property type="entry name" value="Znf_FYVE_PHD"/>
</dbReference>
<keyword evidence="5" id="KW-0221">Differentiation</keyword>
<feature type="compositionally biased region" description="Basic and acidic residues" evidence="11">
    <location>
        <begin position="315"/>
        <end position="377"/>
    </location>
</feature>
<dbReference type="InterPro" id="IPR000008">
    <property type="entry name" value="C2_dom"/>
</dbReference>
<feature type="domain" description="PDZ" evidence="13">
    <location>
        <begin position="744"/>
        <end position="822"/>
    </location>
</feature>
<evidence type="ECO:0000259" key="12">
    <source>
        <dbReference type="PROSITE" id="PS50004"/>
    </source>
</evidence>
<dbReference type="GO" id="GO:0042734">
    <property type="term" value="C:presynaptic membrane"/>
    <property type="evidence" value="ECO:0007669"/>
    <property type="project" value="TreeGrafter"/>
</dbReference>
<feature type="compositionally biased region" description="Acidic residues" evidence="11">
    <location>
        <begin position="622"/>
        <end position="632"/>
    </location>
</feature>
<feature type="compositionally biased region" description="Polar residues" evidence="11">
    <location>
        <begin position="1337"/>
        <end position="1351"/>
    </location>
</feature>
<feature type="domain" description="C2" evidence="12">
    <location>
        <begin position="1520"/>
        <end position="1638"/>
    </location>
</feature>
<feature type="compositionally biased region" description="Basic residues" evidence="11">
    <location>
        <begin position="592"/>
        <end position="603"/>
    </location>
</feature>
<keyword evidence="10" id="KW-0175">Coiled coil</keyword>
<feature type="compositionally biased region" description="Basic and acidic residues" evidence="11">
    <location>
        <begin position="500"/>
        <end position="539"/>
    </location>
</feature>
<dbReference type="CDD" id="cd06714">
    <property type="entry name" value="PDZ_RIM-like"/>
    <property type="match status" value="1"/>
</dbReference>
<feature type="domain" description="RabBD" evidence="15">
    <location>
        <begin position="13"/>
        <end position="145"/>
    </location>
</feature>
<feature type="compositionally biased region" description="Polar residues" evidence="11">
    <location>
        <begin position="221"/>
        <end position="231"/>
    </location>
</feature>
<dbReference type="FunFam" id="2.60.40.150:FF:000003">
    <property type="entry name" value="Regulating synaptic membrane exocytosis protein 2"/>
    <property type="match status" value="1"/>
</dbReference>
<dbReference type="GO" id="GO:0048791">
    <property type="term" value="P:calcium ion-regulated exocytosis of neurotransmitter"/>
    <property type="evidence" value="ECO:0007669"/>
    <property type="project" value="TreeGrafter"/>
</dbReference>
<dbReference type="SMART" id="SM00228">
    <property type="entry name" value="PDZ"/>
    <property type="match status" value="1"/>
</dbReference>
<comment type="subcellular location">
    <subcellularLocation>
        <location evidence="8">Synapse</location>
    </subcellularLocation>
</comment>
<feature type="domain" description="C2" evidence="12">
    <location>
        <begin position="882"/>
        <end position="1007"/>
    </location>
</feature>
<dbReference type="Pfam" id="PF22601">
    <property type="entry name" value="RIM2a_ZnF"/>
    <property type="match status" value="1"/>
</dbReference>
<evidence type="ECO:0000256" key="10">
    <source>
        <dbReference type="SAM" id="Coils"/>
    </source>
</evidence>
<dbReference type="InterPro" id="IPR013083">
    <property type="entry name" value="Znf_RING/FYVE/PHD"/>
</dbReference>
<organism evidence="16 17">
    <name type="scientific">Patella caerulea</name>
    <name type="common">Rayed Mediterranean limpet</name>
    <dbReference type="NCBI Taxonomy" id="87958"/>
    <lineage>
        <taxon>Eukaryota</taxon>
        <taxon>Metazoa</taxon>
        <taxon>Spiralia</taxon>
        <taxon>Lophotrochozoa</taxon>
        <taxon>Mollusca</taxon>
        <taxon>Gastropoda</taxon>
        <taxon>Patellogastropoda</taxon>
        <taxon>Patelloidea</taxon>
        <taxon>Patellidae</taxon>
        <taxon>Patella</taxon>
    </lineage>
</organism>